<dbReference type="InterPro" id="IPR036393">
    <property type="entry name" value="AceGlu_kinase-like_sf"/>
</dbReference>
<dbReference type="SUPFAM" id="SSF53633">
    <property type="entry name" value="Carbamate kinase-like"/>
    <property type="match status" value="1"/>
</dbReference>
<dbReference type="Gene3D" id="3.40.1160.10">
    <property type="entry name" value="Acetylglutamate kinase-like"/>
    <property type="match status" value="1"/>
</dbReference>
<sequence length="258" mass="26994">MSLAFALAPSATPSSLPSHSSSGSHATPLQRAPSASSTALAGGACFAAASAAGTRRAARVCRRACGGARRAPRRHVRAVAEKAPAVTEKKEAWKEYGLKWGVHKFGGASLNDAQLYKICGDLLLSESKTNAVSGQSVPTAAIVSAAGGMTDALVSIINTSLVSVEESCEKLKAAANRQKSILLELVPTHPDLTNPVIRNIEQDQDAVKAMLLAASKMRGVPPQMEELVAGLGEVWSAQTLSAYLKMTGANCEWKLCRE</sequence>
<keyword evidence="4" id="KW-1185">Reference proteome</keyword>
<organism evidence="3 4">
    <name type="scientific">Durusdinium trenchii</name>
    <dbReference type="NCBI Taxonomy" id="1381693"/>
    <lineage>
        <taxon>Eukaryota</taxon>
        <taxon>Sar</taxon>
        <taxon>Alveolata</taxon>
        <taxon>Dinophyceae</taxon>
        <taxon>Suessiales</taxon>
        <taxon>Symbiodiniaceae</taxon>
        <taxon>Durusdinium</taxon>
    </lineage>
</organism>
<dbReference type="EMBL" id="CAXAMM010030502">
    <property type="protein sequence ID" value="CAK9066584.1"/>
    <property type="molecule type" value="Genomic_DNA"/>
</dbReference>
<evidence type="ECO:0000313" key="3">
    <source>
        <dbReference type="EMBL" id="CAK9066584.1"/>
    </source>
</evidence>
<feature type="non-terminal residue" evidence="3">
    <location>
        <position position="258"/>
    </location>
</feature>
<feature type="region of interest" description="Disordered" evidence="2">
    <location>
        <begin position="8"/>
        <end position="33"/>
    </location>
</feature>
<protein>
    <submittedName>
        <fullName evidence="3">Chloroplastic (AK-HD 2) (AK-HSDH 2) (Beta-aspartyl phosphate homoserine 2)</fullName>
    </submittedName>
</protein>
<gene>
    <name evidence="3" type="ORF">SCF082_LOCUS33863</name>
</gene>
<feature type="compositionally biased region" description="Low complexity" evidence="2">
    <location>
        <begin position="8"/>
        <end position="29"/>
    </location>
</feature>
<reference evidence="3 4" key="1">
    <citation type="submission" date="2024-02" db="EMBL/GenBank/DDBJ databases">
        <authorList>
            <person name="Chen Y."/>
            <person name="Shah S."/>
            <person name="Dougan E. K."/>
            <person name="Thang M."/>
            <person name="Chan C."/>
        </authorList>
    </citation>
    <scope>NUCLEOTIDE SEQUENCE [LARGE SCALE GENOMIC DNA]</scope>
</reference>
<dbReference type="PANTHER" id="PTHR43070:SF5">
    <property type="entry name" value="HOMOSERINE DEHYDROGENASE"/>
    <property type="match status" value="1"/>
</dbReference>
<evidence type="ECO:0000256" key="2">
    <source>
        <dbReference type="SAM" id="MobiDB-lite"/>
    </source>
</evidence>
<evidence type="ECO:0000256" key="1">
    <source>
        <dbReference type="ARBA" id="ARBA00022857"/>
    </source>
</evidence>
<keyword evidence="1" id="KW-0521">NADP</keyword>
<name>A0ABP0NSQ3_9DINO</name>
<evidence type="ECO:0000313" key="4">
    <source>
        <dbReference type="Proteomes" id="UP001642464"/>
    </source>
</evidence>
<dbReference type="InterPro" id="IPR011147">
    <property type="entry name" value="Bifunc_Aspkin/hSer_DH"/>
</dbReference>
<dbReference type="PANTHER" id="PTHR43070">
    <property type="match status" value="1"/>
</dbReference>
<comment type="caution">
    <text evidence="3">The sequence shown here is derived from an EMBL/GenBank/DDBJ whole genome shotgun (WGS) entry which is preliminary data.</text>
</comment>
<dbReference type="Proteomes" id="UP001642464">
    <property type="component" value="Unassembled WGS sequence"/>
</dbReference>
<proteinExistence type="predicted"/>
<accession>A0ABP0NSQ3</accession>